<dbReference type="GO" id="GO:0016020">
    <property type="term" value="C:membrane"/>
    <property type="evidence" value="ECO:0007669"/>
    <property type="project" value="TreeGrafter"/>
</dbReference>
<dbReference type="PANTHER" id="PTHR43272:SF33">
    <property type="entry name" value="AMP-BINDING DOMAIN-CONTAINING PROTEIN-RELATED"/>
    <property type="match status" value="1"/>
</dbReference>
<dbReference type="Proteomes" id="UP000298133">
    <property type="component" value="Unassembled WGS sequence"/>
</dbReference>
<dbReference type="PANTHER" id="PTHR43272">
    <property type="entry name" value="LONG-CHAIN-FATTY-ACID--COA LIGASE"/>
    <property type="match status" value="1"/>
</dbReference>
<sequence>MAATGTVPLAWVDHWCAEQGERVYLRQPRNGQYLEISWLDFRHQALQMAAALRSQGLQPGERVGILGANCAEWFIADMAIQAAGLVSVPIYATAAQPTIDYVIDHAEVKLLFVGKLGNPAEQLQGLPESLITVGFDYPGVVAQLRWDELLAAHQPLPDPVYAQAHQMMSIVYTSGSTGRPKGVVMNYSGYAYGSLAPIEQFGVFKDDQLLSYLPLAHITERTVIQGVSLASGAAVDFIDSLETFADNVRFTQPTVFISVPRLWKRFQSGILAALPQRKLNLLLKIPVVATLVKRKVRSQLGLSRARFCGAGSAPMSVGLMQWFHRLGIDIGEGWGMTETAGLSTGNAPVNPAKFGSIGKPVPGTEIKISELGEILIKSDGVFHSYYRQPELTADCMVDGYFKTGDKGEVDSDGYVRITGRIKDIFKSSKGKYIVPAPIENRLLGTGLVEQACVVGDARKQPLAVVVLSAEAAEGHSREALSAELGAILAATNAHSESHAVLDGLIVASEPWTPENGILTPTLKVKRDQVEQQFAAHIADESIDGVVWL</sequence>
<proteinExistence type="predicted"/>
<gene>
    <name evidence="5" type="ORF">E3W66_04095</name>
</gene>
<dbReference type="OrthoDB" id="9803968at2"/>
<dbReference type="InterPro" id="IPR020845">
    <property type="entry name" value="AMP-binding_CS"/>
</dbReference>
<evidence type="ECO:0000259" key="4">
    <source>
        <dbReference type="Pfam" id="PF00501"/>
    </source>
</evidence>
<name>A0A4Y8ULJ2_9GAMM</name>
<dbReference type="AlphaFoldDB" id="A0A4Y8ULJ2"/>
<evidence type="ECO:0000256" key="3">
    <source>
        <dbReference type="ARBA" id="ARBA00024484"/>
    </source>
</evidence>
<evidence type="ECO:0000256" key="1">
    <source>
        <dbReference type="ARBA" id="ARBA00022741"/>
    </source>
</evidence>
<feature type="domain" description="AMP-dependent synthetase/ligase" evidence="4">
    <location>
        <begin position="13"/>
        <end position="386"/>
    </location>
</feature>
<reference evidence="5 6" key="1">
    <citation type="submission" date="2019-03" db="EMBL/GenBank/DDBJ databases">
        <title>Draft genome of Gammaproteobacteria bacterium LSUCC0057, a member of the SAR92 clade.</title>
        <authorList>
            <person name="Lanclos V.C."/>
            <person name="Doiron C."/>
            <person name="Henson M.W."/>
            <person name="Thrash J.C."/>
        </authorList>
    </citation>
    <scope>NUCLEOTIDE SEQUENCE [LARGE SCALE GENOMIC DNA]</scope>
    <source>
        <strain evidence="5 6">LSUCC0057</strain>
    </source>
</reference>
<dbReference type="Gene3D" id="3.40.50.12780">
    <property type="entry name" value="N-terminal domain of ligase-like"/>
    <property type="match status" value="1"/>
</dbReference>
<dbReference type="InterPro" id="IPR042099">
    <property type="entry name" value="ANL_N_sf"/>
</dbReference>
<evidence type="ECO:0000313" key="6">
    <source>
        <dbReference type="Proteomes" id="UP000298133"/>
    </source>
</evidence>
<dbReference type="EMBL" id="SPIA01000001">
    <property type="protein sequence ID" value="TFH69121.1"/>
    <property type="molecule type" value="Genomic_DNA"/>
</dbReference>
<keyword evidence="2" id="KW-0067">ATP-binding</keyword>
<dbReference type="Pfam" id="PF23562">
    <property type="entry name" value="AMP-binding_C_3"/>
    <property type="match status" value="1"/>
</dbReference>
<evidence type="ECO:0000256" key="2">
    <source>
        <dbReference type="ARBA" id="ARBA00022840"/>
    </source>
</evidence>
<organism evidence="5 6">
    <name type="scientific">Gammaproteobacteria bacterium LSUCC0057</name>
    <dbReference type="NCBI Taxonomy" id="2559237"/>
    <lineage>
        <taxon>Bacteria</taxon>
        <taxon>Pseudomonadati</taxon>
        <taxon>Pseudomonadota</taxon>
        <taxon>Gammaproteobacteria</taxon>
        <taxon>Cellvibrionales</taxon>
        <taxon>Porticoccaceae</taxon>
        <taxon>SAR92 clade</taxon>
    </lineage>
</organism>
<keyword evidence="6" id="KW-1185">Reference proteome</keyword>
<dbReference type="PROSITE" id="PS00455">
    <property type="entry name" value="AMP_BINDING"/>
    <property type="match status" value="1"/>
</dbReference>
<dbReference type="SUPFAM" id="SSF56801">
    <property type="entry name" value="Acetyl-CoA synthetase-like"/>
    <property type="match status" value="1"/>
</dbReference>
<comment type="catalytic activity">
    <reaction evidence="3">
        <text>a long-chain fatty acid + ATP + CoA = a long-chain fatty acyl-CoA + AMP + diphosphate</text>
        <dbReference type="Rhea" id="RHEA:15421"/>
        <dbReference type="ChEBI" id="CHEBI:30616"/>
        <dbReference type="ChEBI" id="CHEBI:33019"/>
        <dbReference type="ChEBI" id="CHEBI:57287"/>
        <dbReference type="ChEBI" id="CHEBI:57560"/>
        <dbReference type="ChEBI" id="CHEBI:83139"/>
        <dbReference type="ChEBI" id="CHEBI:456215"/>
        <dbReference type="EC" id="6.2.1.3"/>
    </reaction>
    <physiologicalReaction direction="left-to-right" evidence="3">
        <dbReference type="Rhea" id="RHEA:15422"/>
    </physiologicalReaction>
</comment>
<dbReference type="InterPro" id="IPR045851">
    <property type="entry name" value="AMP-bd_C_sf"/>
</dbReference>
<dbReference type="Gene3D" id="3.30.300.30">
    <property type="match status" value="1"/>
</dbReference>
<evidence type="ECO:0000313" key="5">
    <source>
        <dbReference type="EMBL" id="TFH69121.1"/>
    </source>
</evidence>
<comment type="caution">
    <text evidence="5">The sequence shown here is derived from an EMBL/GenBank/DDBJ whole genome shotgun (WGS) entry which is preliminary data.</text>
</comment>
<dbReference type="InterPro" id="IPR000873">
    <property type="entry name" value="AMP-dep_synth/lig_dom"/>
</dbReference>
<keyword evidence="1" id="KW-0547">Nucleotide-binding</keyword>
<dbReference type="GO" id="GO:0004467">
    <property type="term" value="F:long-chain fatty acid-CoA ligase activity"/>
    <property type="evidence" value="ECO:0007669"/>
    <property type="project" value="UniProtKB-EC"/>
</dbReference>
<dbReference type="Pfam" id="PF00501">
    <property type="entry name" value="AMP-binding"/>
    <property type="match status" value="1"/>
</dbReference>
<accession>A0A4Y8ULJ2</accession>
<dbReference type="GO" id="GO:0005524">
    <property type="term" value="F:ATP binding"/>
    <property type="evidence" value="ECO:0007669"/>
    <property type="project" value="UniProtKB-KW"/>
</dbReference>
<protein>
    <submittedName>
        <fullName evidence="5">AMP-dependent synthetase</fullName>
    </submittedName>
</protein>